<accession>A0AB39C3S5</accession>
<reference evidence="2" key="1">
    <citation type="submission" date="2024-06" db="EMBL/GenBank/DDBJ databases">
        <title>This phage originates from the Bacteriophage catalogue of the Bacteriophage Competence Centre, Department of Microbiology und Biotechnology, Max Rubner-Institut, Kiel, Germany.</title>
        <authorList>
            <person name="Sprotte S."/>
            <person name="Brinks E."/>
            <person name="Hille F."/>
        </authorList>
    </citation>
    <scope>NUCLEOTIDE SEQUENCE</scope>
</reference>
<feature type="transmembrane region" description="Helical" evidence="1">
    <location>
        <begin position="6"/>
        <end position="24"/>
    </location>
</feature>
<keyword evidence="1" id="KW-0812">Transmembrane</keyword>
<sequence>METYYLIISAVLCLSCFLCCKGWSMAMNIGASKTDKRMLKLARTIGIAGDVFHCACWLFIAAGFLAAFGLF</sequence>
<feature type="transmembrane region" description="Helical" evidence="1">
    <location>
        <begin position="45"/>
        <end position="70"/>
    </location>
</feature>
<name>A0AB39C3S5_9CAUD</name>
<protein>
    <recommendedName>
        <fullName evidence="3">Phage protein</fullName>
    </recommendedName>
</protein>
<evidence type="ECO:0008006" key="3">
    <source>
        <dbReference type="Google" id="ProtNLM"/>
    </source>
</evidence>
<organism evidence="2">
    <name type="scientific">Klebsiella phage PMBT64</name>
    <dbReference type="NCBI Taxonomy" id="3229740"/>
    <lineage>
        <taxon>Viruses</taxon>
        <taxon>Duplodnaviria</taxon>
        <taxon>Heunggongvirae</taxon>
        <taxon>Uroviricota</taxon>
        <taxon>Caudoviricetes</taxon>
    </lineage>
</organism>
<proteinExistence type="predicted"/>
<dbReference type="EMBL" id="PP926510">
    <property type="protein sequence ID" value="XDJ01040.1"/>
    <property type="molecule type" value="Genomic_DNA"/>
</dbReference>
<evidence type="ECO:0000313" key="2">
    <source>
        <dbReference type="EMBL" id="XDJ01040.1"/>
    </source>
</evidence>
<keyword evidence="1" id="KW-0472">Membrane</keyword>
<evidence type="ECO:0000256" key="1">
    <source>
        <dbReference type="SAM" id="Phobius"/>
    </source>
</evidence>
<keyword evidence="1" id="KW-1133">Transmembrane helix</keyword>